<organism evidence="1 2">
    <name type="scientific">Ophiobolus disseminans</name>
    <dbReference type="NCBI Taxonomy" id="1469910"/>
    <lineage>
        <taxon>Eukaryota</taxon>
        <taxon>Fungi</taxon>
        <taxon>Dikarya</taxon>
        <taxon>Ascomycota</taxon>
        <taxon>Pezizomycotina</taxon>
        <taxon>Dothideomycetes</taxon>
        <taxon>Pleosporomycetidae</taxon>
        <taxon>Pleosporales</taxon>
        <taxon>Pleosporineae</taxon>
        <taxon>Phaeosphaeriaceae</taxon>
        <taxon>Ophiobolus</taxon>
    </lineage>
</organism>
<dbReference type="OrthoDB" id="3542212at2759"/>
<proteinExistence type="predicted"/>
<evidence type="ECO:0000313" key="2">
    <source>
        <dbReference type="Proteomes" id="UP000799424"/>
    </source>
</evidence>
<gene>
    <name evidence="1" type="ORF">CC86DRAFT_364817</name>
</gene>
<dbReference type="AlphaFoldDB" id="A0A6A7AJ89"/>
<dbReference type="PANTHER" id="PTHR42052:SF1">
    <property type="entry name" value="ABM DOMAIN-CONTAINING PROTEIN"/>
    <property type="match status" value="1"/>
</dbReference>
<dbReference type="EMBL" id="MU006216">
    <property type="protein sequence ID" value="KAF2832778.1"/>
    <property type="molecule type" value="Genomic_DNA"/>
</dbReference>
<evidence type="ECO:0000313" key="1">
    <source>
        <dbReference type="EMBL" id="KAF2832778.1"/>
    </source>
</evidence>
<dbReference type="Proteomes" id="UP000799424">
    <property type="component" value="Unassembled WGS sequence"/>
</dbReference>
<keyword evidence="2" id="KW-1185">Reference proteome</keyword>
<accession>A0A6A7AJ89</accession>
<reference evidence="1" key="1">
    <citation type="journal article" date="2020" name="Stud. Mycol.">
        <title>101 Dothideomycetes genomes: a test case for predicting lifestyles and emergence of pathogens.</title>
        <authorList>
            <person name="Haridas S."/>
            <person name="Albert R."/>
            <person name="Binder M."/>
            <person name="Bloem J."/>
            <person name="Labutti K."/>
            <person name="Salamov A."/>
            <person name="Andreopoulos B."/>
            <person name="Baker S."/>
            <person name="Barry K."/>
            <person name="Bills G."/>
            <person name="Bluhm B."/>
            <person name="Cannon C."/>
            <person name="Castanera R."/>
            <person name="Culley D."/>
            <person name="Daum C."/>
            <person name="Ezra D."/>
            <person name="Gonzalez J."/>
            <person name="Henrissat B."/>
            <person name="Kuo A."/>
            <person name="Liang C."/>
            <person name="Lipzen A."/>
            <person name="Lutzoni F."/>
            <person name="Magnuson J."/>
            <person name="Mondo S."/>
            <person name="Nolan M."/>
            <person name="Ohm R."/>
            <person name="Pangilinan J."/>
            <person name="Park H.-J."/>
            <person name="Ramirez L."/>
            <person name="Alfaro M."/>
            <person name="Sun H."/>
            <person name="Tritt A."/>
            <person name="Yoshinaga Y."/>
            <person name="Zwiers L.-H."/>
            <person name="Turgeon B."/>
            <person name="Goodwin S."/>
            <person name="Spatafora J."/>
            <person name="Crous P."/>
            <person name="Grigoriev I."/>
        </authorList>
    </citation>
    <scope>NUCLEOTIDE SEQUENCE</scope>
    <source>
        <strain evidence="1">CBS 113818</strain>
    </source>
</reference>
<name>A0A6A7AJ89_9PLEO</name>
<protein>
    <submittedName>
        <fullName evidence="1">Uncharacterized protein</fullName>
    </submittedName>
</protein>
<dbReference type="PANTHER" id="PTHR42052">
    <property type="entry name" value="ABM DOMAIN-CONTAINING PROTEIN"/>
    <property type="match status" value="1"/>
</dbReference>
<sequence length="154" mass="17010">MSFFQSLSSPSLIYIFGSWESLDQHMNHFIPSAPNQATLKSLQGDVSVEWLLHVGVERGEMGLPGPGDGGVVGVRREVVEGREDGREVERRVEKDEREGRIEGGWRVDGVDGREEWVEVCVFGSGKEYDEFERKAGNEDGSGGGEVGWAKVLDI</sequence>